<comment type="similarity">
    <text evidence="1">Belongs to the 'phage' integrase family.</text>
</comment>
<dbReference type="InterPro" id="IPR013762">
    <property type="entry name" value="Integrase-like_cat_sf"/>
</dbReference>
<reference evidence="5 6" key="1">
    <citation type="submission" date="2017-06" db="EMBL/GenBank/DDBJ databases">
        <authorList>
            <person name="Kim H.J."/>
            <person name="Triplett B.A."/>
        </authorList>
    </citation>
    <scope>NUCLEOTIDE SEQUENCE [LARGE SCALE GENOMIC DNA]</scope>
    <source>
        <strain evidence="5 6">DSM 44272</strain>
    </source>
</reference>
<dbReference type="GO" id="GO:0003677">
    <property type="term" value="F:DNA binding"/>
    <property type="evidence" value="ECO:0007669"/>
    <property type="project" value="UniProtKB-KW"/>
</dbReference>
<dbReference type="RefSeq" id="WP_089335747.1">
    <property type="nucleotide sequence ID" value="NZ_FZNO01000005.1"/>
</dbReference>
<dbReference type="PANTHER" id="PTHR30349:SF41">
    <property type="entry name" value="INTEGRASE_RECOMBINASE PROTEIN MJ0367-RELATED"/>
    <property type="match status" value="1"/>
</dbReference>
<protein>
    <submittedName>
        <fullName evidence="5">Phage integrase family protein</fullName>
    </submittedName>
</protein>
<evidence type="ECO:0000256" key="3">
    <source>
        <dbReference type="ARBA" id="ARBA00023172"/>
    </source>
</evidence>
<dbReference type="PANTHER" id="PTHR30349">
    <property type="entry name" value="PHAGE INTEGRASE-RELATED"/>
    <property type="match status" value="1"/>
</dbReference>
<dbReference type="Gene3D" id="1.10.443.10">
    <property type="entry name" value="Intergrase catalytic core"/>
    <property type="match status" value="1"/>
</dbReference>
<evidence type="ECO:0000256" key="2">
    <source>
        <dbReference type="ARBA" id="ARBA00023125"/>
    </source>
</evidence>
<dbReference type="Proteomes" id="UP000198403">
    <property type="component" value="Unassembled WGS sequence"/>
</dbReference>
<dbReference type="InterPro" id="IPR002104">
    <property type="entry name" value="Integrase_catalytic"/>
</dbReference>
<accession>A0A238VXV1</accession>
<dbReference type="GO" id="GO:0015074">
    <property type="term" value="P:DNA integration"/>
    <property type="evidence" value="ECO:0007669"/>
    <property type="project" value="InterPro"/>
</dbReference>
<keyword evidence="3" id="KW-0233">DNA recombination</keyword>
<dbReference type="InterPro" id="IPR050090">
    <property type="entry name" value="Tyrosine_recombinase_XerCD"/>
</dbReference>
<sequence>MTAHAPTAPADEWVSSVHVYVWPRPQPRSSGNYVVKWRVGTAQRSRSKPAAPGRKPDAIAEAFRAELVRAAGNPTVRFHRVSGLPEGLHLAEQPAAAPVAVPDVLQLAVAVIAREWGDWSPGNRKSRVETMACIVAALLTDDLPRGITLADARRALYAFLLPPEAGRTADLSTQPQAVRAAVAWIPDHVRPATDLTLPVVEEALVAASTQLNGKLYEKDRRTATRGSFNWIGTEAVRLGLLPVNPVRDAKRVRPVTTMAADTTATETEEDVDSTVVDPDRVMDADECRAFCVAVREHSWYAWRFAVFFTLLWTTGMRPSEALSIRNAHKRLHLPDDGSWGWVRLWRPTVDAGDKRWTGTGGKHADRAHLKARAVGAERHVPLPPETVRALRELIDRTDVRPGARLFLNTQGNLFSLDHLGRVFRTVRRKLHPDGPLSGVTMYQLRHSMVTTAIAQGVPLPKIAEVVGNSPATIMKTYSRVLTTDDEKFIEQMGAVFG</sequence>
<proteinExistence type="inferred from homology"/>
<dbReference type="InterPro" id="IPR011010">
    <property type="entry name" value="DNA_brk_join_enz"/>
</dbReference>
<keyword evidence="2" id="KW-0238">DNA-binding</keyword>
<evidence type="ECO:0000313" key="6">
    <source>
        <dbReference type="Proteomes" id="UP000198403"/>
    </source>
</evidence>
<dbReference type="GO" id="GO:0006310">
    <property type="term" value="P:DNA recombination"/>
    <property type="evidence" value="ECO:0007669"/>
    <property type="project" value="UniProtKB-KW"/>
</dbReference>
<evidence type="ECO:0000259" key="4">
    <source>
        <dbReference type="PROSITE" id="PS51898"/>
    </source>
</evidence>
<dbReference type="AlphaFoldDB" id="A0A238VXV1"/>
<organism evidence="5 6">
    <name type="scientific">Blastococcus mobilis</name>
    <dbReference type="NCBI Taxonomy" id="1938746"/>
    <lineage>
        <taxon>Bacteria</taxon>
        <taxon>Bacillati</taxon>
        <taxon>Actinomycetota</taxon>
        <taxon>Actinomycetes</taxon>
        <taxon>Geodermatophilales</taxon>
        <taxon>Geodermatophilaceae</taxon>
        <taxon>Blastococcus</taxon>
    </lineage>
</organism>
<name>A0A238VXV1_9ACTN</name>
<evidence type="ECO:0000313" key="5">
    <source>
        <dbReference type="EMBL" id="SNR39068.1"/>
    </source>
</evidence>
<dbReference type="PROSITE" id="PS51898">
    <property type="entry name" value="TYR_RECOMBINASE"/>
    <property type="match status" value="1"/>
</dbReference>
<dbReference type="SUPFAM" id="SSF56349">
    <property type="entry name" value="DNA breaking-rejoining enzymes"/>
    <property type="match status" value="1"/>
</dbReference>
<dbReference type="EMBL" id="FZNO01000005">
    <property type="protein sequence ID" value="SNR39068.1"/>
    <property type="molecule type" value="Genomic_DNA"/>
</dbReference>
<evidence type="ECO:0000256" key="1">
    <source>
        <dbReference type="ARBA" id="ARBA00008857"/>
    </source>
</evidence>
<keyword evidence="6" id="KW-1185">Reference proteome</keyword>
<feature type="domain" description="Tyr recombinase" evidence="4">
    <location>
        <begin position="277"/>
        <end position="491"/>
    </location>
</feature>
<dbReference type="OrthoDB" id="3773913at2"/>
<gene>
    <name evidence="5" type="ORF">SAMN06272737_105149</name>
</gene>